<keyword evidence="1" id="KW-1133">Transmembrane helix</keyword>
<feature type="non-terminal residue" evidence="2">
    <location>
        <position position="118"/>
    </location>
</feature>
<dbReference type="AlphaFoldDB" id="A0A382XS23"/>
<feature type="transmembrane region" description="Helical" evidence="1">
    <location>
        <begin position="74"/>
        <end position="96"/>
    </location>
</feature>
<accession>A0A382XS23</accession>
<evidence type="ECO:0000313" key="2">
    <source>
        <dbReference type="EMBL" id="SVD73241.1"/>
    </source>
</evidence>
<gene>
    <name evidence="2" type="ORF">METZ01_LOCUS426095</name>
</gene>
<feature type="transmembrane region" description="Helical" evidence="1">
    <location>
        <begin position="39"/>
        <end position="62"/>
    </location>
</feature>
<sequence>MAATEPKGHGQHAGLWVFPDVSVMSREVTEKTKSSPRPLTMALVVTGILFILGIVGFVARAADDGFNDISAWGYYLSVFSMVFMVTSGAPLAAVAFRFTKSHWRRPLSRASELFAIAG</sequence>
<dbReference type="EMBL" id="UINC01169615">
    <property type="protein sequence ID" value="SVD73241.1"/>
    <property type="molecule type" value="Genomic_DNA"/>
</dbReference>
<keyword evidence="1" id="KW-0812">Transmembrane</keyword>
<protein>
    <submittedName>
        <fullName evidence="2">Uncharacterized protein</fullName>
    </submittedName>
</protein>
<evidence type="ECO:0000256" key="1">
    <source>
        <dbReference type="SAM" id="Phobius"/>
    </source>
</evidence>
<reference evidence="2" key="1">
    <citation type="submission" date="2018-05" db="EMBL/GenBank/DDBJ databases">
        <authorList>
            <person name="Lanie J.A."/>
            <person name="Ng W.-L."/>
            <person name="Kazmierczak K.M."/>
            <person name="Andrzejewski T.M."/>
            <person name="Davidsen T.M."/>
            <person name="Wayne K.J."/>
            <person name="Tettelin H."/>
            <person name="Glass J.I."/>
            <person name="Rusch D."/>
            <person name="Podicherti R."/>
            <person name="Tsui H.-C.T."/>
            <person name="Winkler M.E."/>
        </authorList>
    </citation>
    <scope>NUCLEOTIDE SEQUENCE</scope>
</reference>
<keyword evidence="1" id="KW-0472">Membrane</keyword>
<organism evidence="2">
    <name type="scientific">marine metagenome</name>
    <dbReference type="NCBI Taxonomy" id="408172"/>
    <lineage>
        <taxon>unclassified sequences</taxon>
        <taxon>metagenomes</taxon>
        <taxon>ecological metagenomes</taxon>
    </lineage>
</organism>
<name>A0A382XS23_9ZZZZ</name>
<proteinExistence type="predicted"/>